<organism evidence="1 2">
    <name type="scientific">Haloterrigena salifodinae</name>
    <dbReference type="NCBI Taxonomy" id="2675099"/>
    <lineage>
        <taxon>Archaea</taxon>
        <taxon>Methanobacteriati</taxon>
        <taxon>Methanobacteriota</taxon>
        <taxon>Stenosarchaea group</taxon>
        <taxon>Halobacteria</taxon>
        <taxon>Halobacteriales</taxon>
        <taxon>Natrialbaceae</taxon>
        <taxon>Haloterrigena</taxon>
    </lineage>
</organism>
<evidence type="ECO:0000313" key="1">
    <source>
        <dbReference type="EMBL" id="QRV14369.1"/>
    </source>
</evidence>
<gene>
    <name evidence="1" type="ORF">JMJ58_15700</name>
</gene>
<dbReference type="OrthoDB" id="160238at2157"/>
<proteinExistence type="predicted"/>
<evidence type="ECO:0000313" key="2">
    <source>
        <dbReference type="Proteomes" id="UP000637819"/>
    </source>
</evidence>
<name>A0A8T8DXX3_9EURY</name>
<dbReference type="EMBL" id="CP069188">
    <property type="protein sequence ID" value="QRV14369.1"/>
    <property type="molecule type" value="Genomic_DNA"/>
</dbReference>
<reference evidence="1 2" key="1">
    <citation type="submission" date="2021-01" db="EMBL/GenBank/DDBJ databases">
        <title>Genome Sequence and Methylation Pattern of Haloterrigena salifodinae BOL5-1, An Extremely Halophilic Archaeon from a Bolivian Salt Mine.</title>
        <authorList>
            <person name="DasSarma P."/>
            <person name="Anton B.P."/>
            <person name="DasSarma S.L."/>
            <person name="von Ehrenheim H.A.L."/>
            <person name="Martinez F.L."/>
            <person name="Guzman D."/>
            <person name="Roberts R.J."/>
            <person name="DasSarma S."/>
        </authorList>
    </citation>
    <scope>NUCLEOTIDE SEQUENCE [LARGE SCALE GENOMIC DNA]</scope>
    <source>
        <strain evidence="1 2">BOL5-1</strain>
    </source>
</reference>
<accession>A0A8T8DXX3</accession>
<dbReference type="GeneID" id="62876598"/>
<dbReference type="KEGG" id="hsal:JMJ58_15700"/>
<protein>
    <submittedName>
        <fullName evidence="1">Uncharacterized protein</fullName>
    </submittedName>
</protein>
<dbReference type="Proteomes" id="UP000637819">
    <property type="component" value="Chromosome"/>
</dbReference>
<dbReference type="AlphaFoldDB" id="A0A8T8DXX3"/>
<sequence>MGDTDTTDAIREIDLVFEWRRLCHACGERKRFKRLICDDCRERYNV</sequence>
<keyword evidence="2" id="KW-1185">Reference proteome</keyword>
<dbReference type="RefSeq" id="WP_204747199.1">
    <property type="nucleotide sequence ID" value="NZ_CP069188.1"/>
</dbReference>